<proteinExistence type="predicted"/>
<reference evidence="3 4" key="1">
    <citation type="submission" date="2016-02" db="EMBL/GenBank/DDBJ databases">
        <title>Genome analysis of coral dinoflagellate symbionts highlights evolutionary adaptations to a symbiotic lifestyle.</title>
        <authorList>
            <person name="Aranda M."/>
            <person name="Li Y."/>
            <person name="Liew Y.J."/>
            <person name="Baumgarten S."/>
            <person name="Simakov O."/>
            <person name="Wilson M."/>
            <person name="Piel J."/>
            <person name="Ashoor H."/>
            <person name="Bougouffa S."/>
            <person name="Bajic V.B."/>
            <person name="Ryu T."/>
            <person name="Ravasi T."/>
            <person name="Bayer T."/>
            <person name="Micklem G."/>
            <person name="Kim H."/>
            <person name="Bhak J."/>
            <person name="Lajeunesse T.C."/>
            <person name="Voolstra C.R."/>
        </authorList>
    </citation>
    <scope>NUCLEOTIDE SEQUENCE [LARGE SCALE GENOMIC DNA]</scope>
    <source>
        <strain evidence="3 4">CCMP2467</strain>
    </source>
</reference>
<feature type="domain" description="S1 motif" evidence="2">
    <location>
        <begin position="23"/>
        <end position="95"/>
    </location>
</feature>
<dbReference type="GO" id="GO:0004386">
    <property type="term" value="F:helicase activity"/>
    <property type="evidence" value="ECO:0007669"/>
    <property type="project" value="UniProtKB-KW"/>
</dbReference>
<dbReference type="AlphaFoldDB" id="A0A1Q9DMU0"/>
<sequence>MPNNGGQEKEVKKKVFGGPVELYGIYKGQVSRLMEYGAFISFETSEGRREGLAHLSELSRETRNVNRAADHLKRNQDCFVKIIGIAGSKLNLSLRECDQESGEDLKVRKTKDDEGEDGFDASNPMRKRKKEDESKFGKVTGIRLDFADNDSERKKLRQKKKLNEYEMWEAQQLQASGVIEQHERLDCDEEKGLLADSDIEEDFEIELQEKEPVFLRGQTTKAGVRLSPIQVVKEPDGSLARAASTAQALATERREAREAMQYTSTDLQFTSPRSEMTATLFSPISSGPHGLHRQRGHGPPAKKCAMAQIRPTGDCLPKFFRGVGRGVGNFAWANEEPAWKVGYVQEAAAVSSIQQPELSFGSALHVGDGVNSLCLVCSYHKPPLRTCSKGVFCDFCHLHDGRRNRRRRKQRDDSGRMMWAETEIQVLRGIEL</sequence>
<evidence type="ECO:0000256" key="1">
    <source>
        <dbReference type="SAM" id="MobiDB-lite"/>
    </source>
</evidence>
<evidence type="ECO:0000313" key="3">
    <source>
        <dbReference type="EMBL" id="OLP96491.1"/>
    </source>
</evidence>
<dbReference type="Gene3D" id="2.40.50.140">
    <property type="entry name" value="Nucleic acid-binding proteins"/>
    <property type="match status" value="1"/>
</dbReference>
<dbReference type="InterPro" id="IPR049621">
    <property type="entry name" value="S1_DHX8_helicase"/>
</dbReference>
<dbReference type="PANTHER" id="PTHR15838:SF1">
    <property type="entry name" value="ZINC FINGER CCHC DOMAIN-CONTAINING PROTEIN 17"/>
    <property type="match status" value="1"/>
</dbReference>
<keyword evidence="3" id="KW-0347">Helicase</keyword>
<dbReference type="GO" id="GO:0043489">
    <property type="term" value="P:RNA stabilization"/>
    <property type="evidence" value="ECO:0007669"/>
    <property type="project" value="TreeGrafter"/>
</dbReference>
<comment type="caution">
    <text evidence="3">The sequence shown here is derived from an EMBL/GenBank/DDBJ whole genome shotgun (WGS) entry which is preliminary data.</text>
</comment>
<dbReference type="OrthoDB" id="445947at2759"/>
<dbReference type="EMBL" id="LSRX01000465">
    <property type="protein sequence ID" value="OLP96491.1"/>
    <property type="molecule type" value="Genomic_DNA"/>
</dbReference>
<feature type="region of interest" description="Disordered" evidence="1">
    <location>
        <begin position="103"/>
        <end position="134"/>
    </location>
</feature>
<dbReference type="CDD" id="cd05684">
    <property type="entry name" value="S1_DHX8_helicase"/>
    <property type="match status" value="1"/>
</dbReference>
<keyword evidence="3" id="KW-0067">ATP-binding</keyword>
<dbReference type="InterPro" id="IPR012340">
    <property type="entry name" value="NA-bd_OB-fold"/>
</dbReference>
<keyword evidence="4" id="KW-1185">Reference proteome</keyword>
<evidence type="ECO:0000313" key="4">
    <source>
        <dbReference type="Proteomes" id="UP000186817"/>
    </source>
</evidence>
<dbReference type="PROSITE" id="PS50126">
    <property type="entry name" value="S1"/>
    <property type="match status" value="1"/>
</dbReference>
<accession>A0A1Q9DMU0</accession>
<organism evidence="3 4">
    <name type="scientific">Symbiodinium microadriaticum</name>
    <name type="common">Dinoflagellate</name>
    <name type="synonym">Zooxanthella microadriatica</name>
    <dbReference type="NCBI Taxonomy" id="2951"/>
    <lineage>
        <taxon>Eukaryota</taxon>
        <taxon>Sar</taxon>
        <taxon>Alveolata</taxon>
        <taxon>Dinophyceae</taxon>
        <taxon>Suessiales</taxon>
        <taxon>Symbiodiniaceae</taxon>
        <taxon>Symbiodinium</taxon>
    </lineage>
</organism>
<dbReference type="SMART" id="SM00316">
    <property type="entry name" value="S1"/>
    <property type="match status" value="1"/>
</dbReference>
<evidence type="ECO:0000259" key="2">
    <source>
        <dbReference type="PROSITE" id="PS50126"/>
    </source>
</evidence>
<dbReference type="GO" id="GO:0003723">
    <property type="term" value="F:RNA binding"/>
    <property type="evidence" value="ECO:0007669"/>
    <property type="project" value="TreeGrafter"/>
</dbReference>
<gene>
    <name evidence="3" type="ORF">AK812_SmicGene21267</name>
</gene>
<feature type="compositionally biased region" description="Basic and acidic residues" evidence="1">
    <location>
        <begin position="103"/>
        <end position="112"/>
    </location>
</feature>
<dbReference type="Proteomes" id="UP000186817">
    <property type="component" value="Unassembled WGS sequence"/>
</dbReference>
<name>A0A1Q9DMU0_SYMMI</name>
<dbReference type="InterPro" id="IPR003029">
    <property type="entry name" value="S1_domain"/>
</dbReference>
<protein>
    <submittedName>
        <fullName evidence="3">Putative pre-mRNA-splicing factor ATP-dependent RNA helicase</fullName>
    </submittedName>
</protein>
<keyword evidence="3" id="KW-0378">Hydrolase</keyword>
<keyword evidence="3" id="KW-0547">Nucleotide-binding</keyword>
<dbReference type="PANTHER" id="PTHR15838">
    <property type="entry name" value="NUCLEOLAR PROTEIN OF 40 KDA"/>
    <property type="match status" value="1"/>
</dbReference>
<dbReference type="SUPFAM" id="SSF50249">
    <property type="entry name" value="Nucleic acid-binding proteins"/>
    <property type="match status" value="1"/>
</dbReference>